<reference evidence="1" key="1">
    <citation type="journal article" date="2009" name="Rice">
        <title>De Novo Next Generation Sequencing of Plant Genomes.</title>
        <authorList>
            <person name="Rounsley S."/>
            <person name="Marri P.R."/>
            <person name="Yu Y."/>
            <person name="He R."/>
            <person name="Sisneros N."/>
            <person name="Goicoechea J.L."/>
            <person name="Lee S.J."/>
            <person name="Angelova A."/>
            <person name="Kudrna D."/>
            <person name="Luo M."/>
            <person name="Affourtit J."/>
            <person name="Desany B."/>
            <person name="Knight J."/>
            <person name="Niazi F."/>
            <person name="Egholm M."/>
            <person name="Wing R.A."/>
        </authorList>
    </citation>
    <scope>NUCLEOTIDE SEQUENCE [LARGE SCALE GENOMIC DNA]</scope>
    <source>
        <strain evidence="1">cv. IRGC 105608</strain>
    </source>
</reference>
<dbReference type="InterPro" id="IPR012871">
    <property type="entry name" value="DUF1668_ORYSA"/>
</dbReference>
<sequence>MPGLHKPKSMPLAVFVSNANADNDHDHDGYGSSLFVMERIPKLELGSNSDQFEAFIYRKTAISSYIKA</sequence>
<evidence type="ECO:0000313" key="2">
    <source>
        <dbReference type="Proteomes" id="UP000026960"/>
    </source>
</evidence>
<dbReference type="Pfam" id="PF07893">
    <property type="entry name" value="DUF1668"/>
    <property type="match status" value="1"/>
</dbReference>
<dbReference type="PaxDb" id="65489-OBART01G14590.1"/>
<dbReference type="EnsemblPlants" id="OBART01G14590.1">
    <property type="protein sequence ID" value="OBART01G14590.1"/>
    <property type="gene ID" value="OBART01G14590"/>
</dbReference>
<dbReference type="Proteomes" id="UP000026960">
    <property type="component" value="Chromosome 1"/>
</dbReference>
<dbReference type="AlphaFoldDB" id="A0A0D3ENH5"/>
<proteinExistence type="predicted"/>
<organism evidence="1">
    <name type="scientific">Oryza barthii</name>
    <dbReference type="NCBI Taxonomy" id="65489"/>
    <lineage>
        <taxon>Eukaryota</taxon>
        <taxon>Viridiplantae</taxon>
        <taxon>Streptophyta</taxon>
        <taxon>Embryophyta</taxon>
        <taxon>Tracheophyta</taxon>
        <taxon>Spermatophyta</taxon>
        <taxon>Magnoliopsida</taxon>
        <taxon>Liliopsida</taxon>
        <taxon>Poales</taxon>
        <taxon>Poaceae</taxon>
        <taxon>BOP clade</taxon>
        <taxon>Oryzoideae</taxon>
        <taxon>Oryzeae</taxon>
        <taxon>Oryzinae</taxon>
        <taxon>Oryza</taxon>
    </lineage>
</organism>
<dbReference type="HOGENOM" id="CLU_2798310_0_0_1"/>
<keyword evidence="2" id="KW-1185">Reference proteome</keyword>
<accession>A0A0D3ENH5</accession>
<evidence type="ECO:0000313" key="1">
    <source>
        <dbReference type="EnsemblPlants" id="OBART01G14590.1"/>
    </source>
</evidence>
<reference evidence="1" key="2">
    <citation type="submission" date="2015-03" db="UniProtKB">
        <authorList>
            <consortium name="EnsemblPlants"/>
        </authorList>
    </citation>
    <scope>IDENTIFICATION</scope>
</reference>
<name>A0A0D3ENH5_9ORYZ</name>
<protein>
    <submittedName>
        <fullName evidence="1">Uncharacterized protein</fullName>
    </submittedName>
</protein>
<dbReference type="Gramene" id="OBART01G14590.1">
    <property type="protein sequence ID" value="OBART01G14590.1"/>
    <property type="gene ID" value="OBART01G14590"/>
</dbReference>